<protein>
    <recommendedName>
        <fullName evidence="1">Restriction endonuclease type IV Mrr domain-containing protein</fullName>
    </recommendedName>
</protein>
<dbReference type="Gene3D" id="3.40.1350.10">
    <property type="match status" value="1"/>
</dbReference>
<dbReference type="KEGG" id="ard:AXF14_03765"/>
<name>A0A0X8JGU6_ACTRD</name>
<gene>
    <name evidence="2" type="ORF">AXF14_03765</name>
</gene>
<organism evidence="2 3">
    <name type="scientific">Actinomyces radicidentis</name>
    <dbReference type="NCBI Taxonomy" id="111015"/>
    <lineage>
        <taxon>Bacteria</taxon>
        <taxon>Bacillati</taxon>
        <taxon>Actinomycetota</taxon>
        <taxon>Actinomycetes</taxon>
        <taxon>Actinomycetales</taxon>
        <taxon>Actinomycetaceae</taxon>
        <taxon>Actinomyces</taxon>
    </lineage>
</organism>
<dbReference type="GO" id="GO:0015666">
    <property type="term" value="F:restriction endodeoxyribonuclease activity"/>
    <property type="evidence" value="ECO:0007669"/>
    <property type="project" value="TreeGrafter"/>
</dbReference>
<dbReference type="PANTHER" id="PTHR30015:SF7">
    <property type="entry name" value="TYPE IV METHYL-DIRECTED RESTRICTION ENZYME ECOKMRR"/>
    <property type="match status" value="1"/>
</dbReference>
<dbReference type="InterPro" id="IPR011335">
    <property type="entry name" value="Restrct_endonuc-II-like"/>
</dbReference>
<reference evidence="3" key="1">
    <citation type="submission" date="2016-02" db="EMBL/GenBank/DDBJ databases">
        <authorList>
            <person name="Holder M.E."/>
            <person name="Ajami N.J."/>
            <person name="Petrosino J.F."/>
        </authorList>
    </citation>
    <scope>NUCLEOTIDE SEQUENCE [LARGE SCALE GENOMIC DNA]</scope>
    <source>
        <strain evidence="3">CCUG 36733</strain>
    </source>
</reference>
<feature type="domain" description="Restriction endonuclease type IV Mrr" evidence="1">
    <location>
        <begin position="166"/>
        <end position="276"/>
    </location>
</feature>
<keyword evidence="3" id="KW-1185">Reference proteome</keyword>
<evidence type="ECO:0000313" key="3">
    <source>
        <dbReference type="Proteomes" id="UP000065220"/>
    </source>
</evidence>
<evidence type="ECO:0000259" key="1">
    <source>
        <dbReference type="Pfam" id="PF04471"/>
    </source>
</evidence>
<dbReference type="REBASE" id="161887">
    <property type="entry name" value="Ara36733MrrP"/>
</dbReference>
<dbReference type="EMBL" id="CP014228">
    <property type="protein sequence ID" value="AMD88406.1"/>
    <property type="molecule type" value="Genomic_DNA"/>
</dbReference>
<dbReference type="InterPro" id="IPR011856">
    <property type="entry name" value="tRNA_endonuc-like_dom_sf"/>
</dbReference>
<sequence length="303" mass="34094">MRVAVADKFPEMKRGAVPGTAGTLRRFTFEAQIGDLLVFPNKQDRTLAFGRITGGYEFDAQDGRQPHHRQVEWLKTGVTRTLFSQSAPAEIGSAITMFGVHRHRQEFLFFITAGSEEEFASTRQPQAVAADDEVRADIPDSEALMPTADDIDQHTRDFVADVLKNDLSHEEFEQFTADLLRCMGYESRVTRYVGDGGVDVIAHRDLLGVEPPIIKVQCKHTAETQGRPAVQQLIGTLDKDEAGLFFTLGSYSSEALSVERERQNLRLFSGTEVTDLTLRYYGDLPPRWRSRMPLRRMLVVDAE</sequence>
<dbReference type="InterPro" id="IPR052906">
    <property type="entry name" value="Type_IV_Methyl-Rstrct_Enzyme"/>
</dbReference>
<dbReference type="InterPro" id="IPR007560">
    <property type="entry name" value="Restrct_endonuc_IV_Mrr"/>
</dbReference>
<dbReference type="Pfam" id="PF04471">
    <property type="entry name" value="Mrr_cat"/>
    <property type="match status" value="1"/>
</dbReference>
<accession>A0A0X8JGU6</accession>
<dbReference type="SUPFAM" id="SSF52980">
    <property type="entry name" value="Restriction endonuclease-like"/>
    <property type="match status" value="1"/>
</dbReference>
<proteinExistence type="predicted"/>
<dbReference type="AlphaFoldDB" id="A0A0X8JGU6"/>
<dbReference type="GO" id="GO:0003677">
    <property type="term" value="F:DNA binding"/>
    <property type="evidence" value="ECO:0007669"/>
    <property type="project" value="InterPro"/>
</dbReference>
<dbReference type="GO" id="GO:0009307">
    <property type="term" value="P:DNA restriction-modification system"/>
    <property type="evidence" value="ECO:0007669"/>
    <property type="project" value="InterPro"/>
</dbReference>
<evidence type="ECO:0000313" key="2">
    <source>
        <dbReference type="EMBL" id="AMD88406.1"/>
    </source>
</evidence>
<dbReference type="PANTHER" id="PTHR30015">
    <property type="entry name" value="MRR RESTRICTION SYSTEM PROTEIN"/>
    <property type="match status" value="1"/>
</dbReference>
<dbReference type="OrthoDB" id="9781481at2"/>
<dbReference type="Proteomes" id="UP000065220">
    <property type="component" value="Chromosome"/>
</dbReference>